<gene>
    <name evidence="1" type="ORF">FA14DRAFT_60836</name>
</gene>
<reference evidence="1 2" key="1">
    <citation type="journal article" date="2018" name="Mol. Biol. Evol.">
        <title>Broad Genomic Sampling Reveals a Smut Pathogenic Ancestry of the Fungal Clade Ustilaginomycotina.</title>
        <authorList>
            <person name="Kijpornyongpan T."/>
            <person name="Mondo S.J."/>
            <person name="Barry K."/>
            <person name="Sandor L."/>
            <person name="Lee J."/>
            <person name="Lipzen A."/>
            <person name="Pangilinan J."/>
            <person name="LaButti K."/>
            <person name="Hainaut M."/>
            <person name="Henrissat B."/>
            <person name="Grigoriev I.V."/>
            <person name="Spatafora J.W."/>
            <person name="Aime M.C."/>
        </authorList>
    </citation>
    <scope>NUCLEOTIDE SEQUENCE [LARGE SCALE GENOMIC DNA]</scope>
    <source>
        <strain evidence="1 2">MCA 3882</strain>
    </source>
</reference>
<dbReference type="STRING" id="1280837.A0A316V701"/>
<keyword evidence="2" id="KW-1185">Reference proteome</keyword>
<dbReference type="AlphaFoldDB" id="A0A316V701"/>
<organism evidence="1 2">
    <name type="scientific">Meira miltonrushii</name>
    <dbReference type="NCBI Taxonomy" id="1280837"/>
    <lineage>
        <taxon>Eukaryota</taxon>
        <taxon>Fungi</taxon>
        <taxon>Dikarya</taxon>
        <taxon>Basidiomycota</taxon>
        <taxon>Ustilaginomycotina</taxon>
        <taxon>Exobasidiomycetes</taxon>
        <taxon>Exobasidiales</taxon>
        <taxon>Brachybasidiaceae</taxon>
        <taxon>Meira</taxon>
    </lineage>
</organism>
<evidence type="ECO:0000313" key="2">
    <source>
        <dbReference type="Proteomes" id="UP000245771"/>
    </source>
</evidence>
<name>A0A316V701_9BASI</name>
<dbReference type="InParanoid" id="A0A316V701"/>
<accession>A0A316V701</accession>
<dbReference type="EMBL" id="KZ819604">
    <property type="protein sequence ID" value="PWN33306.1"/>
    <property type="molecule type" value="Genomic_DNA"/>
</dbReference>
<sequence>MRTPLQGFGQLQRVYGGGKGSHLLPSFRGYWRGLRSINHQPNTFPQAKGRWESGTCNPSHHFYRSYSSITGQIDENLLYQNEASTSDIPIFLPDSIDALRQMQLEDLTKYIANLHLKGKVKQRVDSFEDVFALFNKEQSSALQELVKSKIDSSEIQLNAFAWSCYINILAHCKSWEDVMIELHAMIGAQLQNPESSLRPDIPVFVMEHAFGLIRNSHHASEACSLLNENLDSFNSESAIILHLSLNDLIMNDLQATYLSGSLTSITIRIADSLVRTNSVSIDGQIEALKIIRHLVQSFLPWPFGHIRRHVQRLLKWADSNLSLDHSDILRMQILGCEAADGDIKLPWQQIRWTPSAQRSFPTSDAALDLIDRLYDNKRHGAGLQFALSSALYIMTRSRSERQAIELVGKAERLYKSNRIAIDFFKSIAFLQELVMFGQKEKALQLFGIILTTNEEVGHFTKIKVWASIVGMLANMEDSPDIAMRILDQASPKTIPIPRPPEEVLSKPFIYAKVMQQIALREDSDCSDLIGDVWDLMLSRGIRPDLHCLEEYCVALVSQGRTTEALNALNQWPVKLEESRDSDCKPRPGFVYRMMKRMIEQGETQQVYHLYQEYTSKWQQDSDIILLPTLLRAAEEVSAKRKEMGYSEDHPFIARMLFQRKDPLKSKEILWDGIPAPLRARQIFRQTLFDNHPDLFDLPNPLDDPRIGKRGALWRNEIRMQKFEDWLSQKLSFEGGSGQKERFASLMHAKEDQDIKDQLKTNHENDSVQRIMLQCTHDLFENYLRLLPYVEDCAREIGIGSREREHLHIGWDERLMVISWMRYLDIFPNKSCLCLICAYIQEKMPPVFEGSNLFASRNVDPYSDSKHSAAGPLHGFLADWIGEENIPTNQDVANSIRT</sequence>
<protein>
    <submittedName>
        <fullName evidence="1">Uncharacterized protein</fullName>
    </submittedName>
</protein>
<evidence type="ECO:0000313" key="1">
    <source>
        <dbReference type="EMBL" id="PWN33306.1"/>
    </source>
</evidence>
<dbReference type="Proteomes" id="UP000245771">
    <property type="component" value="Unassembled WGS sequence"/>
</dbReference>
<dbReference type="OrthoDB" id="185373at2759"/>
<proteinExistence type="predicted"/>
<dbReference type="GeneID" id="37024338"/>
<dbReference type="RefSeq" id="XP_025353608.1">
    <property type="nucleotide sequence ID" value="XM_025502557.1"/>
</dbReference>